<dbReference type="PRINTS" id="PR00507">
    <property type="entry name" value="N12N6MTFRASE"/>
</dbReference>
<dbReference type="InterPro" id="IPR014001">
    <property type="entry name" value="Helicase_ATP-bd"/>
</dbReference>
<dbReference type="GO" id="GO:0005524">
    <property type="term" value="F:ATP binding"/>
    <property type="evidence" value="ECO:0007669"/>
    <property type="project" value="InterPro"/>
</dbReference>
<feature type="region of interest" description="Disordered" evidence="4">
    <location>
        <begin position="1430"/>
        <end position="1452"/>
    </location>
</feature>
<dbReference type="GO" id="GO:0009007">
    <property type="term" value="F:site-specific DNA-methyltransferase (adenine-specific) activity"/>
    <property type="evidence" value="ECO:0007669"/>
    <property type="project" value="UniProtKB-EC"/>
</dbReference>
<keyword evidence="7" id="KW-0808">Transferase</keyword>
<dbReference type="InterPro" id="IPR000330">
    <property type="entry name" value="SNF2_N"/>
</dbReference>
<keyword evidence="2" id="KW-0347">Helicase</keyword>
<keyword evidence="2" id="KW-0547">Nucleotide-binding</keyword>
<feature type="domain" description="Helicase C-terminal" evidence="6">
    <location>
        <begin position="1379"/>
        <end position="1571"/>
    </location>
</feature>
<keyword evidence="2" id="KW-0067">ATP-binding</keyword>
<dbReference type="Pfam" id="PF00271">
    <property type="entry name" value="Helicase_C"/>
    <property type="match status" value="1"/>
</dbReference>
<dbReference type="PANTHER" id="PTHR45766:SF6">
    <property type="entry name" value="SWI_SNF-RELATED MATRIX-ASSOCIATED ACTIN-DEPENDENT REGULATOR OF CHROMATIN SUBFAMILY A-LIKE PROTEIN 1"/>
    <property type="match status" value="1"/>
</dbReference>
<dbReference type="Pfam" id="PF00176">
    <property type="entry name" value="SNF2-rel_dom"/>
    <property type="match status" value="1"/>
</dbReference>
<protein>
    <submittedName>
        <fullName evidence="7">DNA methylase</fullName>
    </submittedName>
</protein>
<feature type="region of interest" description="Disordered" evidence="4">
    <location>
        <begin position="1014"/>
        <end position="1040"/>
    </location>
</feature>
<dbReference type="GO" id="GO:0032259">
    <property type="term" value="P:methylation"/>
    <property type="evidence" value="ECO:0007669"/>
    <property type="project" value="UniProtKB-KW"/>
</dbReference>
<evidence type="ECO:0000256" key="4">
    <source>
        <dbReference type="SAM" id="MobiDB-lite"/>
    </source>
</evidence>
<evidence type="ECO:0000259" key="6">
    <source>
        <dbReference type="PROSITE" id="PS51194"/>
    </source>
</evidence>
<feature type="coiled-coil region" evidence="3">
    <location>
        <begin position="1682"/>
        <end position="1723"/>
    </location>
</feature>
<dbReference type="InterPro" id="IPR027417">
    <property type="entry name" value="P-loop_NTPase"/>
</dbReference>
<dbReference type="InterPro" id="IPR011639">
    <property type="entry name" value="MethylTrfase_TaqI-like_dom"/>
</dbReference>
<dbReference type="GO" id="GO:0016787">
    <property type="term" value="F:hydrolase activity"/>
    <property type="evidence" value="ECO:0007669"/>
    <property type="project" value="UniProtKB-KW"/>
</dbReference>
<dbReference type="EMBL" id="KP795522">
    <property type="protein sequence ID" value="AKN37053.1"/>
    <property type="molecule type" value="Genomic_DNA"/>
</dbReference>
<feature type="coiled-coil region" evidence="3">
    <location>
        <begin position="2008"/>
        <end position="2035"/>
    </location>
</feature>
<dbReference type="SUPFAM" id="SSF53335">
    <property type="entry name" value="S-adenosyl-L-methionine-dependent methyltransferases"/>
    <property type="match status" value="1"/>
</dbReference>
<accession>A0A0H3ZLK8</accession>
<feature type="coiled-coil region" evidence="3">
    <location>
        <begin position="272"/>
        <end position="299"/>
    </location>
</feature>
<name>A0A0H3ZLK8_9VIBR</name>
<dbReference type="SMART" id="SM00487">
    <property type="entry name" value="DEXDc"/>
    <property type="match status" value="1"/>
</dbReference>
<keyword evidence="1" id="KW-0378">Hydrolase</keyword>
<dbReference type="SUPFAM" id="SSF52540">
    <property type="entry name" value="P-loop containing nucleoside triphosphate hydrolases"/>
    <property type="match status" value="2"/>
</dbReference>
<evidence type="ECO:0000259" key="5">
    <source>
        <dbReference type="PROSITE" id="PS51192"/>
    </source>
</evidence>
<dbReference type="InterPro" id="IPR001650">
    <property type="entry name" value="Helicase_C-like"/>
</dbReference>
<evidence type="ECO:0000313" key="7">
    <source>
        <dbReference type="EMBL" id="AKN37053.1"/>
    </source>
</evidence>
<evidence type="ECO:0000256" key="3">
    <source>
        <dbReference type="SAM" id="Coils"/>
    </source>
</evidence>
<feature type="coiled-coil region" evidence="3">
    <location>
        <begin position="1588"/>
        <end position="1622"/>
    </location>
</feature>
<dbReference type="Gene3D" id="3.40.50.150">
    <property type="entry name" value="Vaccinia Virus protein VP39"/>
    <property type="match status" value="1"/>
</dbReference>
<keyword evidence="7" id="KW-0489">Methyltransferase</keyword>
<reference evidence="7" key="1">
    <citation type="journal article" date="2015" name="MBio">
        <title>Eco-Evolutionary Dynamics of Episomes among Ecologically Cohesive Bacterial Populations.</title>
        <authorList>
            <person name="Xue H."/>
            <person name="Cordero O.X."/>
            <person name="Camas F.M."/>
            <person name="Trimble W."/>
            <person name="Meyer F."/>
            <person name="Guglielmini J."/>
            <person name="Rocha E.P."/>
            <person name="Polz M.F."/>
        </authorList>
    </citation>
    <scope>NUCLEOTIDE SEQUENCE</scope>
    <source>
        <strain evidence="7">FF_61</strain>
    </source>
</reference>
<proteinExistence type="predicted"/>
<dbReference type="GO" id="GO:0031297">
    <property type="term" value="P:replication fork processing"/>
    <property type="evidence" value="ECO:0007669"/>
    <property type="project" value="TreeGrafter"/>
</dbReference>
<feature type="compositionally biased region" description="Polar residues" evidence="4">
    <location>
        <begin position="1016"/>
        <end position="1036"/>
    </location>
</feature>
<dbReference type="InterPro" id="IPR029063">
    <property type="entry name" value="SAM-dependent_MTases_sf"/>
</dbReference>
<dbReference type="Gene3D" id="3.40.50.300">
    <property type="entry name" value="P-loop containing nucleotide triphosphate hydrolases"/>
    <property type="match status" value="2"/>
</dbReference>
<dbReference type="Pfam" id="PF07669">
    <property type="entry name" value="Eco57I"/>
    <property type="match status" value="1"/>
</dbReference>
<evidence type="ECO:0000256" key="1">
    <source>
        <dbReference type="ARBA" id="ARBA00022801"/>
    </source>
</evidence>
<sequence length="2263" mass="252093">MANSIFMRKAERANSLKELVNIFDSFLPPTSDYGVEKQYNVSIDKARLEANRLALKTLDEIDDPSLVTEEQKEALRAYTGRGGIGKTTDEYYTPVWLAGGVWSALAAYGTDLGNILEPSAGTGVFNATKPSSTIMTATELDETSSRINQILNPSDEVLNMNFEKLASDPSTDNTFDAVVGNVPFGNDRGTFANDDPAYKNAPSKEAYFILRAIDKVKHGGYVTLVVPKNIVSTKSYDTIRKQISLKAEFLGAHKIANGAFAAQGSASVGTDVIVLRKHSEEMTRKIEELSQNQEQLLRDSLVLYKTFINGQWFKEEGKRFIHGELKEGGGNFGADQYVVPGLGSVEAKGEAGAQQKTELVASHNTSTAKKLAQKFDSRIDWNMLDLIEPEVIKYNDGDTRFINGRQHEYEDGIWLPVVVATINGGLNQDEYGVTSTSEIDKLVETPSNALSVSYKQLKNVHLTFGDKTRGSIANAFNLAAIQKPEMQERVTTGVLIGNMIEQYKFMVESGNTSEADILLAQIQSQLTAFYERFGSSHGIKLTKPDFDSKGALSKYNSFVHAMNKNGEFSDFIATGEIDTEKGELYKKDDAAELLRSLTDSSSKPEPITLDEFRDEFTGQLPDDVDINDDEQLINHLATLDEIAVDVNGHVQPMDRATSGSASTLRSKINEALIKGNLSDAHKANLKRQLDLINSKQKRITKSDIKFKMRDKWIPNEYILQFLEENGYDELHCTDGYYHGYANDENREKTKAEEGTGLIRQVENYLNGETVRGGGEKGATARRREQIKRMEVQFHRWMMNHDDIDILIEANRTAYHDHIPFEHSESSLDLKGVSGNIKNMPYQNSAIRRLSEEGRGILGFGTGLGKTFTALGLARYNVEKGRSKRVCIVVPKAVGENWINETCDFYGYGNMSKVLVVGHDFERTEEGSIKTEPVLDENGDQKAFDRTTGEKRTRPVLRELSDAEIASRMNQIPHSNVELVIMTKERFAAIPLKADTVLDNVKADKFALEANGHLASNPDSYKSQQQHEAADSALSNEGTDKNQAYPFFEDMQFDDVIVDEGHNYRNASKAGQTASRLKFLATGAESKIAVDMRQKMQYLGRKNNGRGAIMLTATPTPNSPLDIYNMLRHLISPEEMLKYGVANQDDFISIFGFTEEVPVTKVSGERVYAEGLTGFTNLPALRAMLNKYINRKGIKDVASDTKVPEVVPETHDFEMNETQKDAYEYLRLRAEVASAAASDGGIDALLDGADEDKQETIEQILIDYPDDQIFSIIRDMDRVSYDVELYQGVMSFIFEPGKSQQAKSAVEATKQTKKVKVSSVNEEGETIKVEKEIDIDTQFEVLGDGSLKITINEHFESDFVKSMVKHKLSQKDVTHPISPKLAKLIEDLRNDLPGGKQIIFSEEKSQHKKLHRTLCQQLNLESHEIGILNGDTAAGNESASNADKHSKLSPKKRKELEAKGIDVDGDGLEAIANEFNNGKFKILICNKKAEVGVNLHIGTTGIKHLTLPWTPASLEQRNGRGARVGAPQEFVKSTNYIANGSFDRFRLDTIEHKADWQTQLLEGDALTVRNEDADSANDKELLLARNPEEREALIKANEIKLAKEKLENDKRDANDMLRSWVLNVSLANSDPAKVDEAISEQSKLVEHYKGYLSTAKKEVELYQSQIEVKIANGSNAWWEEDRLKDSEKAVKRNERELKKESGKLTTLKRKLKKIEAAKKAVKRLEPQIKAELERTELGLDREVFDNPGSYIATSDALIAVGGYYLLKRTVDGREVESPVLVRSINVDDKIVRIKGLVHPTPKNDTISVSKLGERVAVSTSDKDIADVVNGTRDLLVSINALGDTATLQRLMRKQILSGSAYVLTRIGDEFEIEQLKYASLANAIVPEKTPSFTESFVHYYLNTPRARGSYSSRHYHDILRFLLGESFQTALLGYIPNAPTKDDLREMAYTVDISSTVESALNDAVASGIVASSAKANLQSAIESEVKANLSTDEEVKDILLPAVKALASDRAQHLYEQLQSELESALTKDKAANAQRYKKLSTTGSDEDIRSRLTDFYDDVQSNPYRAISYINTNYNYGDGDCLQFIADLQRAGFTIDNFEPDTQTSDLFTCYLQDFARSFADNAHILTGFMEGGESIEPEDVEPEIAVPDIDKVDLNDSSVDAKFKELKKVYDIDVKRNSEPLNFKSKRGASYLTGDAFEYVALHDPHGKGGHLQDTMSPMKVAGKAAFPMKKYATGIDEFGTDFWWFVHIDHLDEALESLLS</sequence>
<keyword evidence="3" id="KW-0175">Coiled coil</keyword>
<dbReference type="PROSITE" id="PS51194">
    <property type="entry name" value="HELICASE_CTER"/>
    <property type="match status" value="1"/>
</dbReference>
<feature type="domain" description="Helicase ATP-binding" evidence="5">
    <location>
        <begin position="846"/>
        <end position="1132"/>
    </location>
</feature>
<evidence type="ECO:0000256" key="2">
    <source>
        <dbReference type="ARBA" id="ARBA00022806"/>
    </source>
</evidence>
<dbReference type="GO" id="GO:0006304">
    <property type="term" value="P:DNA modification"/>
    <property type="evidence" value="ECO:0007669"/>
    <property type="project" value="InterPro"/>
</dbReference>
<dbReference type="PROSITE" id="PS51192">
    <property type="entry name" value="HELICASE_ATP_BIND_1"/>
    <property type="match status" value="1"/>
</dbReference>
<dbReference type="GO" id="GO:0006281">
    <property type="term" value="P:DNA repair"/>
    <property type="evidence" value="ECO:0007669"/>
    <property type="project" value="TreeGrafter"/>
</dbReference>
<organism evidence="7">
    <name type="scientific">Vibrio cyclitrophicus</name>
    <dbReference type="NCBI Taxonomy" id="47951"/>
    <lineage>
        <taxon>Bacteria</taxon>
        <taxon>Pseudomonadati</taxon>
        <taxon>Pseudomonadota</taxon>
        <taxon>Gammaproteobacteria</taxon>
        <taxon>Vibrionales</taxon>
        <taxon>Vibrionaceae</taxon>
        <taxon>Vibrio</taxon>
    </lineage>
</organism>
<dbReference type="PANTHER" id="PTHR45766">
    <property type="entry name" value="DNA ANNEALING HELICASE AND ENDONUCLEASE ZRANB3 FAMILY MEMBER"/>
    <property type="match status" value="1"/>
</dbReference>
<dbReference type="SMART" id="SM00490">
    <property type="entry name" value="HELICc"/>
    <property type="match status" value="1"/>
</dbReference>